<accession>A0A9W9SCL3</accession>
<evidence type="ECO:0000313" key="2">
    <source>
        <dbReference type="Proteomes" id="UP001147747"/>
    </source>
</evidence>
<dbReference type="Proteomes" id="UP001147747">
    <property type="component" value="Unassembled WGS sequence"/>
</dbReference>
<evidence type="ECO:0000313" key="1">
    <source>
        <dbReference type="EMBL" id="KAJ5376201.1"/>
    </source>
</evidence>
<proteinExistence type="predicted"/>
<dbReference type="AlphaFoldDB" id="A0A9W9SCL3"/>
<dbReference type="GeneID" id="81376704"/>
<protein>
    <submittedName>
        <fullName evidence="1">Uncharacterized protein</fullName>
    </submittedName>
</protein>
<name>A0A9W9SCL3_9EURO</name>
<keyword evidence="2" id="KW-1185">Reference proteome</keyword>
<dbReference type="EMBL" id="JAPZBU010000012">
    <property type="protein sequence ID" value="KAJ5376201.1"/>
    <property type="molecule type" value="Genomic_DNA"/>
</dbReference>
<organism evidence="1 2">
    <name type="scientific">Penicillium cosmopolitanum</name>
    <dbReference type="NCBI Taxonomy" id="1131564"/>
    <lineage>
        <taxon>Eukaryota</taxon>
        <taxon>Fungi</taxon>
        <taxon>Dikarya</taxon>
        <taxon>Ascomycota</taxon>
        <taxon>Pezizomycotina</taxon>
        <taxon>Eurotiomycetes</taxon>
        <taxon>Eurotiomycetidae</taxon>
        <taxon>Eurotiales</taxon>
        <taxon>Aspergillaceae</taxon>
        <taxon>Penicillium</taxon>
    </lineage>
</organism>
<reference evidence="1" key="1">
    <citation type="submission" date="2022-12" db="EMBL/GenBank/DDBJ databases">
        <authorList>
            <person name="Petersen C."/>
        </authorList>
    </citation>
    <scope>NUCLEOTIDE SEQUENCE</scope>
    <source>
        <strain evidence="1">IBT 29677</strain>
    </source>
</reference>
<comment type="caution">
    <text evidence="1">The sequence shown here is derived from an EMBL/GenBank/DDBJ whole genome shotgun (WGS) entry which is preliminary data.</text>
</comment>
<gene>
    <name evidence="1" type="ORF">N7509_013087</name>
</gene>
<sequence>MDSPTPNPKIAFISGPISTDPQENYLPLHYAPTIDQAVERGDHFVIGPIPSGVDAEALAYLLAWPISPDRITIFMTPSEDGMWGAKFRGFGVKVHVVEGQMPRERDAELTKASTYDICRVRTKKEGKAFYGKSWRDGFVTNTERNWKRRRGIKEDVVIEPEEINRSLEFDNVRSSAKDVKTRMGILGRWVESLRRHD</sequence>
<reference evidence="1" key="2">
    <citation type="journal article" date="2023" name="IMA Fungus">
        <title>Comparative genomic study of the Penicillium genus elucidates a diverse pangenome and 15 lateral gene transfer events.</title>
        <authorList>
            <person name="Petersen C."/>
            <person name="Sorensen T."/>
            <person name="Nielsen M.R."/>
            <person name="Sondergaard T.E."/>
            <person name="Sorensen J.L."/>
            <person name="Fitzpatrick D.A."/>
            <person name="Frisvad J.C."/>
            <person name="Nielsen K.L."/>
        </authorList>
    </citation>
    <scope>NUCLEOTIDE SEQUENCE</scope>
    <source>
        <strain evidence="1">IBT 29677</strain>
    </source>
</reference>
<dbReference type="RefSeq" id="XP_056481231.1">
    <property type="nucleotide sequence ID" value="XM_056637724.1"/>
</dbReference>
<dbReference type="OrthoDB" id="5422905at2759"/>